<proteinExistence type="predicted"/>
<feature type="region of interest" description="Disordered" evidence="1">
    <location>
        <begin position="65"/>
        <end position="137"/>
    </location>
</feature>
<gene>
    <name evidence="2" type="ordered locus">AM1_5542</name>
</gene>
<evidence type="ECO:0000313" key="2">
    <source>
        <dbReference type="EMBL" id="ABW30496.1"/>
    </source>
</evidence>
<feature type="compositionally biased region" description="Low complexity" evidence="1">
    <location>
        <begin position="112"/>
        <end position="129"/>
    </location>
</feature>
<evidence type="ECO:0000256" key="1">
    <source>
        <dbReference type="SAM" id="MobiDB-lite"/>
    </source>
</evidence>
<dbReference type="KEGG" id="amr:AM1_5542"/>
<name>B0CE22_ACAM1</name>
<dbReference type="AlphaFoldDB" id="B0CE22"/>
<evidence type="ECO:0000313" key="3">
    <source>
        <dbReference type="Proteomes" id="UP000000268"/>
    </source>
</evidence>
<dbReference type="EMBL" id="CP000828">
    <property type="protein sequence ID" value="ABW30496.1"/>
    <property type="molecule type" value="Genomic_DNA"/>
</dbReference>
<dbReference type="Proteomes" id="UP000000268">
    <property type="component" value="Chromosome"/>
</dbReference>
<dbReference type="STRING" id="329726.AM1_5542"/>
<keyword evidence="3" id="KW-1185">Reference proteome</keyword>
<protein>
    <submittedName>
        <fullName evidence="2">Uncharacterized protein</fullName>
    </submittedName>
</protein>
<reference evidence="2 3" key="1">
    <citation type="journal article" date="2008" name="Proc. Natl. Acad. Sci. U.S.A.">
        <title>Niche adaptation and genome expansion in the chlorophyll d-producing cyanobacterium Acaryochloris marina.</title>
        <authorList>
            <person name="Swingley W.D."/>
            <person name="Chen M."/>
            <person name="Cheung P.C."/>
            <person name="Conrad A.L."/>
            <person name="Dejesa L.C."/>
            <person name="Hao J."/>
            <person name="Honchak B.M."/>
            <person name="Karbach L.E."/>
            <person name="Kurdoglu A."/>
            <person name="Lahiri S."/>
            <person name="Mastrian S.D."/>
            <person name="Miyashita H."/>
            <person name="Page L."/>
            <person name="Ramakrishna P."/>
            <person name="Satoh S."/>
            <person name="Sattley W.M."/>
            <person name="Shimada Y."/>
            <person name="Taylor H.L."/>
            <person name="Tomo T."/>
            <person name="Tsuchiya T."/>
            <person name="Wang Z.T."/>
            <person name="Raymond J."/>
            <person name="Mimuro M."/>
            <person name="Blankenship R.E."/>
            <person name="Touchman J.W."/>
        </authorList>
    </citation>
    <scope>NUCLEOTIDE SEQUENCE [LARGE SCALE GENOMIC DNA]</scope>
    <source>
        <strain evidence="3">MBIC 11017</strain>
    </source>
</reference>
<accession>B0CE22</accession>
<dbReference type="HOGENOM" id="CLU_1860812_0_0_3"/>
<dbReference type="OrthoDB" id="9845237at2"/>
<sequence>MSFGEESTSISQFLHTLNLSSVFERVLKKLCFITLVEVFEVKLKLIPALLTLGLATFLGACETVSENAPTQPGSEAEVPQGGAELDDTETPKYPPAPDAVPGDSPDEASGIPAVPDAEAPAIPDAPDATDSTEPQAP</sequence>
<organism evidence="2 3">
    <name type="scientific">Acaryochloris marina (strain MBIC 11017)</name>
    <dbReference type="NCBI Taxonomy" id="329726"/>
    <lineage>
        <taxon>Bacteria</taxon>
        <taxon>Bacillati</taxon>
        <taxon>Cyanobacteriota</taxon>
        <taxon>Cyanophyceae</taxon>
        <taxon>Acaryochloridales</taxon>
        <taxon>Acaryochloridaceae</taxon>
        <taxon>Acaryochloris</taxon>
    </lineage>
</organism>